<keyword evidence="3 7" id="KW-0547">Nucleotide-binding</keyword>
<dbReference type="InterPro" id="IPR003439">
    <property type="entry name" value="ABC_transporter-like_ATP-bd"/>
</dbReference>
<dbReference type="InterPro" id="IPR013611">
    <property type="entry name" value="Transp-assoc_OB_typ2"/>
</dbReference>
<evidence type="ECO:0000313" key="10">
    <source>
        <dbReference type="Proteomes" id="UP001239909"/>
    </source>
</evidence>
<comment type="subunit">
    <text evidence="7">The complex is composed of two ATP-binding proteins (PotA), two transmembrane proteins (PotB and PotC) and a solute-binding protein (PotD).</text>
</comment>
<keyword evidence="2 7" id="KW-1003">Cell membrane</keyword>
<keyword evidence="1 7" id="KW-0813">Transport</keyword>
<dbReference type="PROSITE" id="PS00211">
    <property type="entry name" value="ABC_TRANSPORTER_1"/>
    <property type="match status" value="1"/>
</dbReference>
<evidence type="ECO:0000313" key="9">
    <source>
        <dbReference type="EMBL" id="GMG84829.1"/>
    </source>
</evidence>
<comment type="caution">
    <text evidence="9">The sequence shown here is derived from an EMBL/GenBank/DDBJ whole genome shotgun (WGS) entry which is preliminary data.</text>
</comment>
<dbReference type="InterPro" id="IPR003593">
    <property type="entry name" value="AAA+_ATPase"/>
</dbReference>
<proteinExistence type="inferred from homology"/>
<evidence type="ECO:0000256" key="4">
    <source>
        <dbReference type="ARBA" id="ARBA00022840"/>
    </source>
</evidence>
<comment type="function">
    <text evidence="7">Part of the ABC transporter complex PotABCD involved in spermidine/putrescine import. Responsible for energy coupling to the transport system.</text>
</comment>
<evidence type="ECO:0000256" key="2">
    <source>
        <dbReference type="ARBA" id="ARBA00022475"/>
    </source>
</evidence>
<comment type="catalytic activity">
    <reaction evidence="7">
        <text>ATP + H2O + polyamine-[polyamine-binding protein]Side 1 = ADP + phosphate + polyamineSide 2 + [polyamine-binding protein]Side 1.</text>
        <dbReference type="EC" id="7.6.2.11"/>
    </reaction>
</comment>
<keyword evidence="10" id="KW-1185">Reference proteome</keyword>
<evidence type="ECO:0000259" key="8">
    <source>
        <dbReference type="PROSITE" id="PS50893"/>
    </source>
</evidence>
<dbReference type="InterPro" id="IPR050093">
    <property type="entry name" value="ABC_SmlMolc_Importer"/>
</dbReference>
<dbReference type="PANTHER" id="PTHR42781:SF6">
    <property type="entry name" value="SPERMIDINE_PUTRESCINE IMPORT ATP-BINDING PROTEIN POTA"/>
    <property type="match status" value="1"/>
</dbReference>
<dbReference type="SMART" id="SM00382">
    <property type="entry name" value="AAA"/>
    <property type="match status" value="1"/>
</dbReference>
<dbReference type="GO" id="GO:0005524">
    <property type="term" value="F:ATP binding"/>
    <property type="evidence" value="ECO:0007669"/>
    <property type="project" value="UniProtKB-KW"/>
</dbReference>
<dbReference type="SUPFAM" id="SSF50331">
    <property type="entry name" value="MOP-like"/>
    <property type="match status" value="1"/>
</dbReference>
<sequence>MDGVLTVAQLETEAPLVRFRGVQKSYDGRTLVVRNLDLEVRRGTFLTLLGPSGSGKTTTLMMLAGFESVTEGTIELSGRPINDLPPYKRGIGMVFQSYALFPHMTVAENVAFPLDVRHIPRAESRERVEKALATVRLEGFMDRRPTQLSGGQQQRVALARALVFEPELILLDEPLGALDRQLREQMQYELKQLHDRLDVTMIYVTHDQQEALTMSDEVAVFSDGVMQQVASPGEIYERPRNLFVAQFVGENNQLAGRVIGRDDRQARIRLESGDEVSALAVDDLREGDEARLAIRPERILIGQDAEACDNRFSATLSDVIFLGDQLRGHLAAFGSQELIFKQPNSENRPDFRPGQEAVFGWGWQNCRAFRAGP</sequence>
<dbReference type="NCBIfam" id="TIGR01187">
    <property type="entry name" value="potA"/>
    <property type="match status" value="1"/>
</dbReference>
<feature type="domain" description="ABC transporter" evidence="8">
    <location>
        <begin position="17"/>
        <end position="248"/>
    </location>
</feature>
<dbReference type="PANTHER" id="PTHR42781">
    <property type="entry name" value="SPERMIDINE/PUTRESCINE IMPORT ATP-BINDING PROTEIN POTA"/>
    <property type="match status" value="1"/>
</dbReference>
<evidence type="ECO:0000256" key="3">
    <source>
        <dbReference type="ARBA" id="ARBA00022741"/>
    </source>
</evidence>
<protein>
    <recommendedName>
        <fullName evidence="7">Spermidine/putrescine import ATP-binding protein PotA</fullName>
        <ecNumber evidence="7">7.6.2.11</ecNumber>
    </recommendedName>
</protein>
<evidence type="ECO:0000256" key="6">
    <source>
        <dbReference type="ARBA" id="ARBA00023136"/>
    </source>
</evidence>
<dbReference type="RefSeq" id="WP_285673953.1">
    <property type="nucleotide sequence ID" value="NZ_BSYI01000044.1"/>
</dbReference>
<dbReference type="Proteomes" id="UP001239909">
    <property type="component" value="Unassembled WGS sequence"/>
</dbReference>
<accession>A0ABQ6LNN2</accession>
<dbReference type="EMBL" id="BSYI01000044">
    <property type="protein sequence ID" value="GMG84829.1"/>
    <property type="molecule type" value="Genomic_DNA"/>
</dbReference>
<keyword evidence="5 7" id="KW-1278">Translocase</keyword>
<dbReference type="InterPro" id="IPR017871">
    <property type="entry name" value="ABC_transporter-like_CS"/>
</dbReference>
<keyword evidence="6 7" id="KW-0472">Membrane</keyword>
<evidence type="ECO:0000256" key="5">
    <source>
        <dbReference type="ARBA" id="ARBA00022967"/>
    </source>
</evidence>
<evidence type="ECO:0000256" key="1">
    <source>
        <dbReference type="ARBA" id="ARBA00022448"/>
    </source>
</evidence>
<evidence type="ECO:0000256" key="7">
    <source>
        <dbReference type="RuleBase" id="RU364083"/>
    </source>
</evidence>
<keyword evidence="4 7" id="KW-0067">ATP-binding</keyword>
<reference evidence="9 10" key="1">
    <citation type="submission" date="2023-04" db="EMBL/GenBank/DDBJ databases">
        <title>Marinoamorphus aggregata gen. nov., sp. Nov., isolate from tissue of brittle star Ophioplocus japonicus.</title>
        <authorList>
            <person name="Kawano K."/>
            <person name="Sawayama S."/>
            <person name="Nakagawa S."/>
        </authorList>
    </citation>
    <scope>NUCLEOTIDE SEQUENCE [LARGE SCALE GENOMIC DNA]</scope>
    <source>
        <strain evidence="9 10">NKW23</strain>
    </source>
</reference>
<gene>
    <name evidence="9" type="primary">potA_2</name>
    <name evidence="7" type="synonym">potA</name>
    <name evidence="9" type="ORF">LNKW23_40450</name>
</gene>
<dbReference type="Pfam" id="PF00005">
    <property type="entry name" value="ABC_tran"/>
    <property type="match status" value="1"/>
</dbReference>
<dbReference type="InterPro" id="IPR008995">
    <property type="entry name" value="Mo/tungstate-bd_C_term_dom"/>
</dbReference>
<dbReference type="SUPFAM" id="SSF52540">
    <property type="entry name" value="P-loop containing nucleoside triphosphate hydrolases"/>
    <property type="match status" value="1"/>
</dbReference>
<dbReference type="Gene3D" id="2.40.50.100">
    <property type="match status" value="1"/>
</dbReference>
<dbReference type="InterPro" id="IPR027417">
    <property type="entry name" value="P-loop_NTPase"/>
</dbReference>
<dbReference type="EC" id="7.6.2.11" evidence="7"/>
<dbReference type="InterPro" id="IPR005893">
    <property type="entry name" value="PotA-like"/>
</dbReference>
<dbReference type="Pfam" id="PF08402">
    <property type="entry name" value="TOBE_2"/>
    <property type="match status" value="1"/>
</dbReference>
<dbReference type="PROSITE" id="PS50893">
    <property type="entry name" value="ABC_TRANSPORTER_2"/>
    <property type="match status" value="1"/>
</dbReference>
<organism evidence="9 10">
    <name type="scientific">Paralimibaculum aggregatum</name>
    <dbReference type="NCBI Taxonomy" id="3036245"/>
    <lineage>
        <taxon>Bacteria</taxon>
        <taxon>Pseudomonadati</taxon>
        <taxon>Pseudomonadota</taxon>
        <taxon>Alphaproteobacteria</taxon>
        <taxon>Rhodobacterales</taxon>
        <taxon>Paracoccaceae</taxon>
        <taxon>Paralimibaculum</taxon>
    </lineage>
</organism>
<dbReference type="Gene3D" id="3.40.50.300">
    <property type="entry name" value="P-loop containing nucleotide triphosphate hydrolases"/>
    <property type="match status" value="1"/>
</dbReference>
<name>A0ABQ6LNN2_9RHOB</name>
<comment type="similarity">
    <text evidence="7">Belongs to the ABC transporter superfamily. Spermidine/putrescine importer (TC 3.A.1.11.1) family.</text>
</comment>